<accession>A0A9W9NHC1</accession>
<keyword evidence="1" id="KW-0677">Repeat</keyword>
<keyword evidence="6" id="KW-1185">Reference proteome</keyword>
<reference evidence="5" key="2">
    <citation type="journal article" date="2023" name="IMA Fungus">
        <title>Comparative genomic study of the Penicillium genus elucidates a diverse pangenome and 15 lateral gene transfer events.</title>
        <authorList>
            <person name="Petersen C."/>
            <person name="Sorensen T."/>
            <person name="Nielsen M.R."/>
            <person name="Sondergaard T.E."/>
            <person name="Sorensen J.L."/>
            <person name="Fitzpatrick D.A."/>
            <person name="Frisvad J.C."/>
            <person name="Nielsen K.L."/>
        </authorList>
    </citation>
    <scope>NUCLEOTIDE SEQUENCE</scope>
    <source>
        <strain evidence="5">IBT 19713</strain>
    </source>
</reference>
<evidence type="ECO:0000259" key="4">
    <source>
        <dbReference type="PROSITE" id="PS50181"/>
    </source>
</evidence>
<evidence type="ECO:0000256" key="2">
    <source>
        <dbReference type="ARBA" id="ARBA00023043"/>
    </source>
</evidence>
<proteinExistence type="predicted"/>
<dbReference type="PANTHER" id="PTHR24198:SF165">
    <property type="entry name" value="ANKYRIN REPEAT-CONTAINING PROTEIN-RELATED"/>
    <property type="match status" value="1"/>
</dbReference>
<dbReference type="InterPro" id="IPR002110">
    <property type="entry name" value="Ankyrin_rpt"/>
</dbReference>
<dbReference type="PROSITE" id="PS50088">
    <property type="entry name" value="ANK_REPEAT"/>
    <property type="match status" value="2"/>
</dbReference>
<protein>
    <recommendedName>
        <fullName evidence="4">F-box domain-containing protein</fullName>
    </recommendedName>
</protein>
<dbReference type="AlphaFoldDB" id="A0A9W9NHC1"/>
<dbReference type="Pfam" id="PF12796">
    <property type="entry name" value="Ank_2"/>
    <property type="match status" value="3"/>
</dbReference>
<dbReference type="RefSeq" id="XP_058326864.1">
    <property type="nucleotide sequence ID" value="XM_058478534.1"/>
</dbReference>
<dbReference type="Pfam" id="PF00023">
    <property type="entry name" value="Ank"/>
    <property type="match status" value="1"/>
</dbReference>
<comment type="caution">
    <text evidence="5">The sequence shown here is derived from an EMBL/GenBank/DDBJ whole genome shotgun (WGS) entry which is preliminary data.</text>
</comment>
<feature type="domain" description="F-box" evidence="4">
    <location>
        <begin position="4"/>
        <end position="49"/>
    </location>
</feature>
<dbReference type="PANTHER" id="PTHR24198">
    <property type="entry name" value="ANKYRIN REPEAT AND PROTEIN KINASE DOMAIN-CONTAINING PROTEIN"/>
    <property type="match status" value="1"/>
</dbReference>
<dbReference type="InterPro" id="IPR036047">
    <property type="entry name" value="F-box-like_dom_sf"/>
</dbReference>
<dbReference type="CDD" id="cd09917">
    <property type="entry name" value="F-box_SF"/>
    <property type="match status" value="1"/>
</dbReference>
<dbReference type="Gene3D" id="1.25.40.20">
    <property type="entry name" value="Ankyrin repeat-containing domain"/>
    <property type="match status" value="2"/>
</dbReference>
<dbReference type="PROSITE" id="PS50181">
    <property type="entry name" value="FBOX"/>
    <property type="match status" value="1"/>
</dbReference>
<dbReference type="InterPro" id="IPR036770">
    <property type="entry name" value="Ankyrin_rpt-contain_sf"/>
</dbReference>
<reference evidence="5" key="1">
    <citation type="submission" date="2022-11" db="EMBL/GenBank/DDBJ databases">
        <authorList>
            <person name="Petersen C."/>
        </authorList>
    </citation>
    <scope>NUCLEOTIDE SEQUENCE</scope>
    <source>
        <strain evidence="5">IBT 19713</strain>
    </source>
</reference>
<dbReference type="EMBL" id="JAPQKS010000007">
    <property type="protein sequence ID" value="KAJ5220034.1"/>
    <property type="molecule type" value="Genomic_DNA"/>
</dbReference>
<feature type="repeat" description="ANK" evidence="3">
    <location>
        <begin position="91"/>
        <end position="124"/>
    </location>
</feature>
<dbReference type="OrthoDB" id="20872at2759"/>
<organism evidence="5 6">
    <name type="scientific">Penicillium chermesinum</name>
    <dbReference type="NCBI Taxonomy" id="63820"/>
    <lineage>
        <taxon>Eukaryota</taxon>
        <taxon>Fungi</taxon>
        <taxon>Dikarya</taxon>
        <taxon>Ascomycota</taxon>
        <taxon>Pezizomycotina</taxon>
        <taxon>Eurotiomycetes</taxon>
        <taxon>Eurotiomycetidae</taxon>
        <taxon>Eurotiales</taxon>
        <taxon>Aspergillaceae</taxon>
        <taxon>Penicillium</taxon>
    </lineage>
</organism>
<keyword evidence="2 3" id="KW-0040">ANK repeat</keyword>
<evidence type="ECO:0000256" key="1">
    <source>
        <dbReference type="ARBA" id="ARBA00022737"/>
    </source>
</evidence>
<evidence type="ECO:0000313" key="5">
    <source>
        <dbReference type="EMBL" id="KAJ5220034.1"/>
    </source>
</evidence>
<dbReference type="SUPFAM" id="SSF48403">
    <property type="entry name" value="Ankyrin repeat"/>
    <property type="match status" value="1"/>
</dbReference>
<dbReference type="InterPro" id="IPR001810">
    <property type="entry name" value="F-box_dom"/>
</dbReference>
<dbReference type="SMART" id="SM00248">
    <property type="entry name" value="ANK"/>
    <property type="match status" value="9"/>
</dbReference>
<evidence type="ECO:0000256" key="3">
    <source>
        <dbReference type="PROSITE-ProRule" id="PRU00023"/>
    </source>
</evidence>
<dbReference type="GeneID" id="83205837"/>
<dbReference type="SUPFAM" id="SSF81383">
    <property type="entry name" value="F-box domain"/>
    <property type="match status" value="1"/>
</dbReference>
<dbReference type="Gene3D" id="1.20.1280.50">
    <property type="match status" value="1"/>
</dbReference>
<dbReference type="Proteomes" id="UP001150941">
    <property type="component" value="Unassembled WGS sequence"/>
</dbReference>
<feature type="repeat" description="ANK" evidence="3">
    <location>
        <begin position="160"/>
        <end position="193"/>
    </location>
</feature>
<sequence>MDSSPHLSSLPPELLVHISCFLQPADLNTLTRTNSSFHALLNHTLYRQNAVANNSTALFWAATHNNPRTALASLAAHADIHHRIDADATLKGCTPLLLAAYHNHPAILSLLLSPTDANPNARDRVYLRSPLAWAVKANHERIVRILLRDDRTDVNLPDRNGDTPLMTAAITKNWDLMSALLLSGRANPRLANKRGATALACAARDGDGDEHVELLLAAHLRLILDGDDGAEHCQAVFFNAAITGRTEIVGYLVRYFGERLDPNGGRGGTDPNIRDNWQHQTPLFVAAARGRGEVLSVLLESERVDLELADVHGTTPLAEAVSQCRVEAVRKLVSGRRKANPNVTDDNGDTPLLRATLLGQLELVDALLQADGIDPRLRGGDGRTAMDVAVDSGYPCIAARLKEFLAHSS</sequence>
<gene>
    <name evidence="5" type="ORF">N7468_009238</name>
</gene>
<evidence type="ECO:0000313" key="6">
    <source>
        <dbReference type="Proteomes" id="UP001150941"/>
    </source>
</evidence>
<name>A0A9W9NHC1_9EURO</name>
<dbReference type="GO" id="GO:0005737">
    <property type="term" value="C:cytoplasm"/>
    <property type="evidence" value="ECO:0007669"/>
    <property type="project" value="TreeGrafter"/>
</dbReference>